<comment type="caution">
    <text evidence="3">The sequence shown here is derived from an EMBL/GenBank/DDBJ whole genome shotgun (WGS) entry which is preliminary data.</text>
</comment>
<evidence type="ECO:0000313" key="4">
    <source>
        <dbReference type="Proteomes" id="UP001364617"/>
    </source>
</evidence>
<dbReference type="InterPro" id="IPR005162">
    <property type="entry name" value="Retrotrans_gag_dom"/>
</dbReference>
<reference evidence="3 4" key="1">
    <citation type="submission" date="2024-02" db="EMBL/GenBank/DDBJ databases">
        <title>Chromosome-level genome assembly of the Eurasian Minnow (Phoxinus phoxinus).</title>
        <authorList>
            <person name="Oriowo T.O."/>
            <person name="Martin S."/>
            <person name="Stange M."/>
            <person name="Chrysostomakis Y."/>
            <person name="Brown T."/>
            <person name="Winkler S."/>
            <person name="Kukowka S."/>
            <person name="Myers E.W."/>
            <person name="Bohne A."/>
        </authorList>
    </citation>
    <scope>NUCLEOTIDE SEQUENCE [LARGE SCALE GENOMIC DNA]</scope>
    <source>
        <strain evidence="3">ZFMK-TIS-60720</strain>
        <tissue evidence="3">Whole Organism</tissue>
    </source>
</reference>
<evidence type="ECO:0000259" key="2">
    <source>
        <dbReference type="PROSITE" id="PS50158"/>
    </source>
</evidence>
<feature type="domain" description="CCHC-type" evidence="2">
    <location>
        <begin position="282"/>
        <end position="297"/>
    </location>
</feature>
<dbReference type="AlphaFoldDB" id="A0AAN9H4C9"/>
<organism evidence="3 4">
    <name type="scientific">Phoxinus phoxinus</name>
    <name type="common">Eurasian minnow</name>
    <dbReference type="NCBI Taxonomy" id="58324"/>
    <lineage>
        <taxon>Eukaryota</taxon>
        <taxon>Metazoa</taxon>
        <taxon>Chordata</taxon>
        <taxon>Craniata</taxon>
        <taxon>Vertebrata</taxon>
        <taxon>Euteleostomi</taxon>
        <taxon>Actinopterygii</taxon>
        <taxon>Neopterygii</taxon>
        <taxon>Teleostei</taxon>
        <taxon>Ostariophysi</taxon>
        <taxon>Cypriniformes</taxon>
        <taxon>Leuciscidae</taxon>
        <taxon>Phoxininae</taxon>
        <taxon>Phoxinus</taxon>
    </lineage>
</organism>
<dbReference type="Proteomes" id="UP001364617">
    <property type="component" value="Unassembled WGS sequence"/>
</dbReference>
<dbReference type="PANTHER" id="PTHR15503">
    <property type="entry name" value="LDOC1 RELATED"/>
    <property type="match status" value="1"/>
</dbReference>
<keyword evidence="1" id="KW-0479">Metal-binding</keyword>
<name>A0AAN9H4C9_9TELE</name>
<dbReference type="InterPro" id="IPR001878">
    <property type="entry name" value="Znf_CCHC"/>
</dbReference>
<dbReference type="InterPro" id="IPR032567">
    <property type="entry name" value="RTL1-rel"/>
</dbReference>
<dbReference type="PROSITE" id="PS50158">
    <property type="entry name" value="ZF_CCHC"/>
    <property type="match status" value="1"/>
</dbReference>
<proteinExistence type="predicted"/>
<keyword evidence="1" id="KW-0863">Zinc-finger</keyword>
<sequence length="322" mass="35942">MSVLSTAFKAQASQLATHHRQLTHLTSLTEELVKAVQSLQKPTEEIPVQVAPVLSPAADSAFSSTRISLPEKYEGDPGKCKGFMLQCSMYLARQPAQYATDMDKITFICSLLTGRALEWITAVWRPDGTAFTSYADFLERFTAVFEHSVEGKGSEDRLLELTQGKCTAADYALKFRTYAAQTDWTDSALKVVYRRGLNHDLQAELACRDEGRNLDQFIHLSIQIDNLIRSRRSGIRSSTYAHHISNLHSPGPLASEAGEPMQVNATRLTEEERERRRMSKLCMYCGGDGHFRLHCPQLSTRKEKTTSKLLTDGPLARGASLI</sequence>
<dbReference type="Pfam" id="PF03732">
    <property type="entry name" value="Retrotrans_gag"/>
    <property type="match status" value="1"/>
</dbReference>
<evidence type="ECO:0000313" key="3">
    <source>
        <dbReference type="EMBL" id="KAK7152413.1"/>
    </source>
</evidence>
<accession>A0AAN9H4C9</accession>
<protein>
    <recommendedName>
        <fullName evidence="2">CCHC-type domain-containing protein</fullName>
    </recommendedName>
</protein>
<dbReference type="EMBL" id="JAYKXH010000011">
    <property type="protein sequence ID" value="KAK7152413.1"/>
    <property type="molecule type" value="Genomic_DNA"/>
</dbReference>
<evidence type="ECO:0000256" key="1">
    <source>
        <dbReference type="PROSITE-ProRule" id="PRU00047"/>
    </source>
</evidence>
<dbReference type="GO" id="GO:0003676">
    <property type="term" value="F:nucleic acid binding"/>
    <property type="evidence" value="ECO:0007669"/>
    <property type="project" value="InterPro"/>
</dbReference>
<keyword evidence="1" id="KW-0862">Zinc</keyword>
<dbReference type="SUPFAM" id="SSF57756">
    <property type="entry name" value="Retrovirus zinc finger-like domains"/>
    <property type="match status" value="1"/>
</dbReference>
<keyword evidence="4" id="KW-1185">Reference proteome</keyword>
<dbReference type="GO" id="GO:0008270">
    <property type="term" value="F:zinc ion binding"/>
    <property type="evidence" value="ECO:0007669"/>
    <property type="project" value="UniProtKB-KW"/>
</dbReference>
<gene>
    <name evidence="3" type="ORF">R3I93_010584</name>
</gene>
<dbReference type="InterPro" id="IPR036875">
    <property type="entry name" value="Znf_CCHC_sf"/>
</dbReference>
<dbReference type="PANTHER" id="PTHR15503:SF22">
    <property type="entry name" value="TRANSPOSON TY3-I GAG POLYPROTEIN"/>
    <property type="match status" value="1"/>
</dbReference>